<reference evidence="1" key="1">
    <citation type="submission" date="2019-08" db="EMBL/GenBank/DDBJ databases">
        <authorList>
            <person name="Kucharzyk K."/>
            <person name="Murdoch R.W."/>
            <person name="Higgins S."/>
            <person name="Loffler F."/>
        </authorList>
    </citation>
    <scope>NUCLEOTIDE SEQUENCE</scope>
</reference>
<protein>
    <submittedName>
        <fullName evidence="1">Uncharacterized protein</fullName>
    </submittedName>
</protein>
<evidence type="ECO:0000313" key="1">
    <source>
        <dbReference type="EMBL" id="MPM49586.1"/>
    </source>
</evidence>
<gene>
    <name evidence="1" type="ORF">SDC9_96316</name>
</gene>
<dbReference type="EMBL" id="VSSQ01012588">
    <property type="protein sequence ID" value="MPM49586.1"/>
    <property type="molecule type" value="Genomic_DNA"/>
</dbReference>
<name>A0A645A9K7_9ZZZZ</name>
<comment type="caution">
    <text evidence="1">The sequence shown here is derived from an EMBL/GenBank/DDBJ whole genome shotgun (WGS) entry which is preliminary data.</text>
</comment>
<proteinExistence type="predicted"/>
<organism evidence="1">
    <name type="scientific">bioreactor metagenome</name>
    <dbReference type="NCBI Taxonomy" id="1076179"/>
    <lineage>
        <taxon>unclassified sequences</taxon>
        <taxon>metagenomes</taxon>
        <taxon>ecological metagenomes</taxon>
    </lineage>
</organism>
<dbReference type="AlphaFoldDB" id="A0A645A9K7"/>
<accession>A0A645A9K7</accession>
<sequence length="361" mass="38207">MRAHDDVHRALGDALDGGGDLLAGAKARDLGHLDGPLGEAVDQGLEMLLRQQCGGREKRHLPATHGRDEGGAQGHLGLAETHVAADQPVHGLGTDHVLDDGVDGGLLVGGFLKAEIVGELLVVLYIEAERMALARGAARVDVEQLGSGVAHLLGGLALGLLPLAAAQLVQRRLVGRHAGVAADELQLADRHIERGLVGVFQVQELLHRGRAVGILLADVHIDQAEVTPDAVCAVHHRVAHLQLRQVLDQRIHIADLLLLAAAARGATGGKQFGLGDEINAALNPAEASGQHGGGDADLLVMRLLELGQRIECRRVQMRGAQKIQQAFAPPIAFSQQQHAMLGGQNVRLQLGQRVFRAAMHR</sequence>